<dbReference type="EMBL" id="LAZR01021935">
    <property type="protein sequence ID" value="KKL83610.1"/>
    <property type="molecule type" value="Genomic_DNA"/>
</dbReference>
<feature type="non-terminal residue" evidence="2">
    <location>
        <position position="116"/>
    </location>
</feature>
<reference evidence="2" key="1">
    <citation type="journal article" date="2015" name="Nature">
        <title>Complex archaea that bridge the gap between prokaryotes and eukaryotes.</title>
        <authorList>
            <person name="Spang A."/>
            <person name="Saw J.H."/>
            <person name="Jorgensen S.L."/>
            <person name="Zaremba-Niedzwiedzka K."/>
            <person name="Martijn J."/>
            <person name="Lind A.E."/>
            <person name="van Eijk R."/>
            <person name="Schleper C."/>
            <person name="Guy L."/>
            <person name="Ettema T.J."/>
        </authorList>
    </citation>
    <scope>NUCLEOTIDE SEQUENCE</scope>
</reference>
<keyword evidence="1" id="KW-0812">Transmembrane</keyword>
<sequence length="116" mass="12892">MKSNDYAERILRGTAVPSVVEGDHRQRLKRQLLDPPGVQRTKTRMSAWKYVMSTGRTKVAAACVATVILVATGWTAERVYRKFAKSFFVTETIAEGEFTAPGGKKLMWAAVEGELN</sequence>
<keyword evidence="1" id="KW-0472">Membrane</keyword>
<proteinExistence type="predicted"/>
<evidence type="ECO:0000313" key="2">
    <source>
        <dbReference type="EMBL" id="KKL83610.1"/>
    </source>
</evidence>
<protein>
    <submittedName>
        <fullName evidence="2">Uncharacterized protein</fullName>
    </submittedName>
</protein>
<gene>
    <name evidence="2" type="ORF">LCGC14_1973030</name>
</gene>
<accession>A0A0F9HPJ1</accession>
<organism evidence="2">
    <name type="scientific">marine sediment metagenome</name>
    <dbReference type="NCBI Taxonomy" id="412755"/>
    <lineage>
        <taxon>unclassified sequences</taxon>
        <taxon>metagenomes</taxon>
        <taxon>ecological metagenomes</taxon>
    </lineage>
</organism>
<dbReference type="AlphaFoldDB" id="A0A0F9HPJ1"/>
<feature type="transmembrane region" description="Helical" evidence="1">
    <location>
        <begin position="59"/>
        <end position="76"/>
    </location>
</feature>
<keyword evidence="1" id="KW-1133">Transmembrane helix</keyword>
<evidence type="ECO:0000256" key="1">
    <source>
        <dbReference type="SAM" id="Phobius"/>
    </source>
</evidence>
<comment type="caution">
    <text evidence="2">The sequence shown here is derived from an EMBL/GenBank/DDBJ whole genome shotgun (WGS) entry which is preliminary data.</text>
</comment>
<name>A0A0F9HPJ1_9ZZZZ</name>